<sequence>MAHIASCMVEADLDRPNSVASYNISSKPPSPAPSIEHLSSLSSSPASSEHKPHVWRMQQPADTGRKYQLFPKGVQAQPVNTKALDPEQAKAFALGQNATDKTVEQPKEKAGLRIRIKEHTLIRRRKVSVPELGPMTTVQEVAMDSPTIPGRPPIHERSISAPGNHSWRHQSKAEAASRGREILDEKAELDLLSPTADSGHQRSASESPKVPMSPKNLAPLIIPPQQSMHGGLTRQLSKSRLRTGTTITPVDIVPKSSRIEESPRTRTPFTPLTTASTTLTAPLSASTLGHPASSITTPVSAPPIDSRMNASPWETKTEGTDGDLRAGPMGHRRGASESGSIMERGRPRKRSDQAIIGAATPKRPESRRKPSVDQKVFDELPTGFRPSEAATGITPSELMALQKQAFGQVSRFEVLRLDQVEALSKELRQLDDRTEYLRRTYNSLRSGRRNLHSRICQYLRSPRVARFSTDSMLKQEEALAELDASIDDWVSKLEQAENRRSRVRQKLLEHVAAAATLPAAATATSPSAADSLHLAMTTRPPCSAAGLGNISTPPRSPTKTSPRIGSNSPSPQRVVPHVPSTILEVPIVEEPIPTMTAAEEAAEAQRRIDVQSIRVYADSDVYALLADVENEITKMSAASREEVTSPMSDSERRELHRARSHELLQGRAIAEEKSFLAPPTPVVATSPDLASEPEPIFLTSAVFKG</sequence>
<proteinExistence type="predicted"/>
<feature type="compositionally biased region" description="Low complexity" evidence="2">
    <location>
        <begin position="265"/>
        <end position="288"/>
    </location>
</feature>
<feature type="region of interest" description="Disordered" evidence="2">
    <location>
        <begin position="543"/>
        <end position="575"/>
    </location>
</feature>
<evidence type="ECO:0000313" key="5">
    <source>
        <dbReference type="Proteomes" id="UP000770015"/>
    </source>
</evidence>
<evidence type="ECO:0000256" key="1">
    <source>
        <dbReference type="SAM" id="Coils"/>
    </source>
</evidence>
<keyword evidence="5" id="KW-1185">Reference proteome</keyword>
<dbReference type="Pfam" id="PF15456">
    <property type="entry name" value="Uds1"/>
    <property type="match status" value="1"/>
</dbReference>
<feature type="region of interest" description="Disordered" evidence="2">
    <location>
        <begin position="19"/>
        <end position="59"/>
    </location>
</feature>
<reference evidence="4" key="1">
    <citation type="journal article" date="2021" name="Nat. Commun.">
        <title>Genetic determinants of endophytism in the Arabidopsis root mycobiome.</title>
        <authorList>
            <person name="Mesny F."/>
            <person name="Miyauchi S."/>
            <person name="Thiergart T."/>
            <person name="Pickel B."/>
            <person name="Atanasova L."/>
            <person name="Karlsson M."/>
            <person name="Huettel B."/>
            <person name="Barry K.W."/>
            <person name="Haridas S."/>
            <person name="Chen C."/>
            <person name="Bauer D."/>
            <person name="Andreopoulos W."/>
            <person name="Pangilinan J."/>
            <person name="LaButti K."/>
            <person name="Riley R."/>
            <person name="Lipzen A."/>
            <person name="Clum A."/>
            <person name="Drula E."/>
            <person name="Henrissat B."/>
            <person name="Kohler A."/>
            <person name="Grigoriev I.V."/>
            <person name="Martin F.M."/>
            <person name="Hacquard S."/>
        </authorList>
    </citation>
    <scope>NUCLEOTIDE SEQUENCE</scope>
    <source>
        <strain evidence="4">MPI-SDFR-AT-0117</strain>
    </source>
</reference>
<dbReference type="Proteomes" id="UP000770015">
    <property type="component" value="Unassembled WGS sequence"/>
</dbReference>
<feature type="domain" description="Up-regulated during septation protein 1" evidence="3">
    <location>
        <begin position="400"/>
        <end position="516"/>
    </location>
</feature>
<dbReference type="AlphaFoldDB" id="A0A9P9AI96"/>
<dbReference type="EMBL" id="JAGSXJ010000001">
    <property type="protein sequence ID" value="KAH6697174.1"/>
    <property type="molecule type" value="Genomic_DNA"/>
</dbReference>
<comment type="caution">
    <text evidence="4">The sequence shown here is derived from an EMBL/GenBank/DDBJ whole genome shotgun (WGS) entry which is preliminary data.</text>
</comment>
<feature type="compositionally biased region" description="Low complexity" evidence="2">
    <location>
        <begin position="33"/>
        <end position="47"/>
    </location>
</feature>
<dbReference type="InterPro" id="IPR029191">
    <property type="entry name" value="Uds1"/>
</dbReference>
<name>A0A9P9AI96_9PEZI</name>
<keyword evidence="1" id="KW-0175">Coiled coil</keyword>
<feature type="compositionally biased region" description="Basic and acidic residues" evidence="2">
    <location>
        <begin position="362"/>
        <end position="374"/>
    </location>
</feature>
<feature type="region of interest" description="Disordered" evidence="2">
    <location>
        <begin position="193"/>
        <end position="374"/>
    </location>
</feature>
<evidence type="ECO:0000259" key="3">
    <source>
        <dbReference type="Pfam" id="PF15456"/>
    </source>
</evidence>
<gene>
    <name evidence="4" type="ORF">F5X68DRAFT_257414</name>
</gene>
<evidence type="ECO:0000256" key="2">
    <source>
        <dbReference type="SAM" id="MobiDB-lite"/>
    </source>
</evidence>
<protein>
    <submittedName>
        <fullName evidence="4">Up-regulated during septation-domain-containing protein</fullName>
    </submittedName>
</protein>
<organism evidence="4 5">
    <name type="scientific">Plectosphaerella plurivora</name>
    <dbReference type="NCBI Taxonomy" id="936078"/>
    <lineage>
        <taxon>Eukaryota</taxon>
        <taxon>Fungi</taxon>
        <taxon>Dikarya</taxon>
        <taxon>Ascomycota</taxon>
        <taxon>Pezizomycotina</taxon>
        <taxon>Sordariomycetes</taxon>
        <taxon>Hypocreomycetidae</taxon>
        <taxon>Glomerellales</taxon>
        <taxon>Plectosphaerellaceae</taxon>
        <taxon>Plectosphaerella</taxon>
    </lineage>
</organism>
<feature type="compositionally biased region" description="Polar residues" evidence="2">
    <location>
        <begin position="224"/>
        <end position="248"/>
    </location>
</feature>
<evidence type="ECO:0000313" key="4">
    <source>
        <dbReference type="EMBL" id="KAH6697174.1"/>
    </source>
</evidence>
<feature type="compositionally biased region" description="Polar residues" evidence="2">
    <location>
        <begin position="195"/>
        <end position="206"/>
    </location>
</feature>
<feature type="region of interest" description="Disordered" evidence="2">
    <location>
        <begin position="144"/>
        <end position="178"/>
    </location>
</feature>
<accession>A0A9P9AI96</accession>
<feature type="compositionally biased region" description="Low complexity" evidence="2">
    <location>
        <begin position="551"/>
        <end position="563"/>
    </location>
</feature>
<feature type="coiled-coil region" evidence="1">
    <location>
        <begin position="479"/>
        <end position="513"/>
    </location>
</feature>
<dbReference type="OrthoDB" id="5429395at2759"/>
<feature type="compositionally biased region" description="Basic and acidic residues" evidence="2">
    <location>
        <begin position="315"/>
        <end position="324"/>
    </location>
</feature>